<dbReference type="InterPro" id="IPR007219">
    <property type="entry name" value="XnlR_reg_dom"/>
</dbReference>
<feature type="compositionally biased region" description="Polar residues" evidence="3">
    <location>
        <begin position="738"/>
        <end position="758"/>
    </location>
</feature>
<dbReference type="Pfam" id="PF00172">
    <property type="entry name" value="Zn_clus"/>
    <property type="match status" value="1"/>
</dbReference>
<evidence type="ECO:0000256" key="3">
    <source>
        <dbReference type="SAM" id="MobiDB-lite"/>
    </source>
</evidence>
<dbReference type="CDD" id="cd12148">
    <property type="entry name" value="fungal_TF_MHR"/>
    <property type="match status" value="1"/>
</dbReference>
<feature type="compositionally biased region" description="Low complexity" evidence="3">
    <location>
        <begin position="722"/>
        <end position="737"/>
    </location>
</feature>
<sequence>MACKKCRIKKIKCDNAKPVCGRCKLCSLPCEYVSERQSLKKLDSAEIEKRLHRIESLFRGMQDDPSSGSMDQDLLENGVAAADISPAICTTGATGASNPTLHESFDHASTATQELSPALNDEPAVTSVAERRANMRSISPAQTSQGTIEQPHRSTVPGAQFNLLDEIISGKVTRRRENNAAVWIRTLDGDEYTGPSSGISLFSDPGLEWIQSTFDEKNDICVTLRAITVDVANHLQMPKCMPSNPWSSLDRRAFSKPLPSQDTVWNYVDAYFRKVQCIFPILDRPLFENRLNAYFQDPTKVDTAWSVLLNTVLASGCRAFLSAESRDAFEKSGREGWGYFQNAVDLVAQLIYQPTNITAVQALATMTVYAQGLSSPQRLEHTFCTLAAQVAQGLGMHRESLSSWNLTDYEIQERNRLFWVVYILDKTIALRCGRPSAIDDDEISCQFPHGITVFQVPCEDVRNETGSNEGETFDLFLTYVQYARLCGKIAKQLYSASAVSRPCRDMLSTATLLDEGILRWRESIPITFRPGTSFRPSTLPNNVPFIHALVLNFAYNYAICAVYRRFSAMFLHYDSQSSPTEREATEAMSAAKCLEAARSMILLTKHLDIESYSPGWIVFYYPMTALITIFTHVVCNPLSETASNDIALMEVVIGHFGRLEFITSGGTTFNKVGELVRLARGVVQKARQNSGREMRRNSPSQPREGVTRNGVFDQNSPSQQISDSSNQSWQPNQNQASMLPNDNTVPNQRIPNIEGWNQTNFSQNSQCAITPLDTPAKYQSDQASIPIDSIPDPVPDTQPHTTYLQGDTPPQHIYLADENLHRWQANQRGGQVEEWDLSPMNYSHMDFQQDLTSSGMEFDQGLLACNGSSL</sequence>
<dbReference type="EMBL" id="KZ679007">
    <property type="protein sequence ID" value="PSS25703.1"/>
    <property type="molecule type" value="Genomic_DNA"/>
</dbReference>
<dbReference type="Gene3D" id="4.10.240.10">
    <property type="entry name" value="Zn(2)-C6 fungal-type DNA-binding domain"/>
    <property type="match status" value="1"/>
</dbReference>
<dbReference type="PROSITE" id="PS50048">
    <property type="entry name" value="ZN2_CY6_FUNGAL_2"/>
    <property type="match status" value="1"/>
</dbReference>
<feature type="region of interest" description="Disordered" evidence="3">
    <location>
        <begin position="686"/>
        <end position="758"/>
    </location>
</feature>
<evidence type="ECO:0000259" key="4">
    <source>
        <dbReference type="PROSITE" id="PS50048"/>
    </source>
</evidence>
<dbReference type="GO" id="GO:0000981">
    <property type="term" value="F:DNA-binding transcription factor activity, RNA polymerase II-specific"/>
    <property type="evidence" value="ECO:0007669"/>
    <property type="project" value="InterPro"/>
</dbReference>
<dbReference type="InParanoid" id="A0A2T3BBJ9"/>
<dbReference type="PROSITE" id="PS00463">
    <property type="entry name" value="ZN2_CY6_FUNGAL_1"/>
    <property type="match status" value="1"/>
</dbReference>
<name>A0A2T3BBJ9_AMORE</name>
<dbReference type="PANTHER" id="PTHR46910">
    <property type="entry name" value="TRANSCRIPTION FACTOR PDR1"/>
    <property type="match status" value="1"/>
</dbReference>
<keyword evidence="6" id="KW-1185">Reference proteome</keyword>
<feature type="compositionally biased region" description="Polar residues" evidence="3">
    <location>
        <begin position="712"/>
        <end position="721"/>
    </location>
</feature>
<evidence type="ECO:0000256" key="1">
    <source>
        <dbReference type="ARBA" id="ARBA00022723"/>
    </source>
</evidence>
<dbReference type="InterPro" id="IPR050987">
    <property type="entry name" value="AtrR-like"/>
</dbReference>
<dbReference type="GO" id="GO:0003677">
    <property type="term" value="F:DNA binding"/>
    <property type="evidence" value="ECO:0007669"/>
    <property type="project" value="InterPro"/>
</dbReference>
<evidence type="ECO:0000256" key="2">
    <source>
        <dbReference type="ARBA" id="ARBA00023242"/>
    </source>
</evidence>
<proteinExistence type="predicted"/>
<accession>A0A2T3BBJ9</accession>
<dbReference type="SMART" id="SM00906">
    <property type="entry name" value="Fungal_trans"/>
    <property type="match status" value="1"/>
</dbReference>
<dbReference type="GO" id="GO:0006351">
    <property type="term" value="P:DNA-templated transcription"/>
    <property type="evidence" value="ECO:0007669"/>
    <property type="project" value="InterPro"/>
</dbReference>
<dbReference type="PANTHER" id="PTHR46910:SF25">
    <property type="entry name" value="ABC-TRANSPORTER-REGULATING TRANSCRIPTION FACTOR"/>
    <property type="match status" value="1"/>
</dbReference>
<dbReference type="OrthoDB" id="39175at2759"/>
<dbReference type="Proteomes" id="UP000241818">
    <property type="component" value="Unassembled WGS sequence"/>
</dbReference>
<feature type="domain" description="Zn(2)-C6 fungal-type" evidence="4">
    <location>
        <begin position="2"/>
        <end position="32"/>
    </location>
</feature>
<keyword evidence="2" id="KW-0539">Nucleus</keyword>
<dbReference type="GO" id="GO:0008270">
    <property type="term" value="F:zinc ion binding"/>
    <property type="evidence" value="ECO:0007669"/>
    <property type="project" value="InterPro"/>
</dbReference>
<keyword evidence="1" id="KW-0479">Metal-binding</keyword>
<dbReference type="RefSeq" id="XP_024724302.1">
    <property type="nucleotide sequence ID" value="XM_024866343.1"/>
</dbReference>
<dbReference type="InterPro" id="IPR001138">
    <property type="entry name" value="Zn2Cys6_DnaBD"/>
</dbReference>
<gene>
    <name evidence="5" type="ORF">M430DRAFT_33314</name>
</gene>
<dbReference type="InterPro" id="IPR036864">
    <property type="entry name" value="Zn2-C6_fun-type_DNA-bd_sf"/>
</dbReference>
<dbReference type="STRING" id="857342.A0A2T3BBJ9"/>
<evidence type="ECO:0000313" key="6">
    <source>
        <dbReference type="Proteomes" id="UP000241818"/>
    </source>
</evidence>
<protein>
    <recommendedName>
        <fullName evidence="4">Zn(2)-C6 fungal-type domain-containing protein</fullName>
    </recommendedName>
</protein>
<dbReference type="GeneID" id="36574424"/>
<dbReference type="SUPFAM" id="SSF57701">
    <property type="entry name" value="Zn2/Cys6 DNA-binding domain"/>
    <property type="match status" value="1"/>
</dbReference>
<organism evidence="5 6">
    <name type="scientific">Amorphotheca resinae ATCC 22711</name>
    <dbReference type="NCBI Taxonomy" id="857342"/>
    <lineage>
        <taxon>Eukaryota</taxon>
        <taxon>Fungi</taxon>
        <taxon>Dikarya</taxon>
        <taxon>Ascomycota</taxon>
        <taxon>Pezizomycotina</taxon>
        <taxon>Leotiomycetes</taxon>
        <taxon>Helotiales</taxon>
        <taxon>Amorphothecaceae</taxon>
        <taxon>Amorphotheca</taxon>
    </lineage>
</organism>
<reference evidence="5 6" key="1">
    <citation type="journal article" date="2018" name="New Phytol.">
        <title>Comparative genomics and transcriptomics depict ericoid mycorrhizal fungi as versatile saprotrophs and plant mutualists.</title>
        <authorList>
            <person name="Martino E."/>
            <person name="Morin E."/>
            <person name="Grelet G.A."/>
            <person name="Kuo A."/>
            <person name="Kohler A."/>
            <person name="Daghino S."/>
            <person name="Barry K.W."/>
            <person name="Cichocki N."/>
            <person name="Clum A."/>
            <person name="Dockter R.B."/>
            <person name="Hainaut M."/>
            <person name="Kuo R.C."/>
            <person name="LaButti K."/>
            <person name="Lindahl B.D."/>
            <person name="Lindquist E.A."/>
            <person name="Lipzen A."/>
            <person name="Khouja H.R."/>
            <person name="Magnuson J."/>
            <person name="Murat C."/>
            <person name="Ohm R.A."/>
            <person name="Singer S.W."/>
            <person name="Spatafora J.W."/>
            <person name="Wang M."/>
            <person name="Veneault-Fourrey C."/>
            <person name="Henrissat B."/>
            <person name="Grigoriev I.V."/>
            <person name="Martin F.M."/>
            <person name="Perotto S."/>
        </authorList>
    </citation>
    <scope>NUCLEOTIDE SEQUENCE [LARGE SCALE GENOMIC DNA]</scope>
    <source>
        <strain evidence="5 6">ATCC 22711</strain>
    </source>
</reference>
<evidence type="ECO:0000313" key="5">
    <source>
        <dbReference type="EMBL" id="PSS25703.1"/>
    </source>
</evidence>
<dbReference type="AlphaFoldDB" id="A0A2T3BBJ9"/>
<dbReference type="Pfam" id="PF04082">
    <property type="entry name" value="Fungal_trans"/>
    <property type="match status" value="1"/>
</dbReference>